<dbReference type="PANTHER" id="PTHR43155">
    <property type="entry name" value="CYCLIC DI-GMP PHOSPHODIESTERASE PA4108-RELATED"/>
    <property type="match status" value="1"/>
</dbReference>
<evidence type="ECO:0000313" key="5">
    <source>
        <dbReference type="Proteomes" id="UP000518892"/>
    </source>
</evidence>
<keyword evidence="1" id="KW-1133">Transmembrane helix</keyword>
<dbReference type="PANTHER" id="PTHR43155:SF2">
    <property type="entry name" value="CYCLIC DI-GMP PHOSPHODIESTERASE PA4108"/>
    <property type="match status" value="1"/>
</dbReference>
<dbReference type="Gene3D" id="1.10.3210.10">
    <property type="entry name" value="Hypothetical protein af1432"/>
    <property type="match status" value="2"/>
</dbReference>
<dbReference type="SMART" id="SM00471">
    <property type="entry name" value="HDc"/>
    <property type="match status" value="1"/>
</dbReference>
<accession>A0A7W5HL41</accession>
<dbReference type="PROSITE" id="PS51832">
    <property type="entry name" value="HD_GYP"/>
    <property type="match status" value="1"/>
</dbReference>
<dbReference type="Proteomes" id="UP000518892">
    <property type="component" value="Unassembled WGS sequence"/>
</dbReference>
<dbReference type="GO" id="GO:0016020">
    <property type="term" value="C:membrane"/>
    <property type="evidence" value="ECO:0007669"/>
    <property type="project" value="InterPro"/>
</dbReference>
<dbReference type="Gene3D" id="3.30.450.40">
    <property type="match status" value="1"/>
</dbReference>
<keyword evidence="1" id="KW-0472">Membrane</keyword>
<dbReference type="SUPFAM" id="SSF55781">
    <property type="entry name" value="GAF domain-like"/>
    <property type="match status" value="1"/>
</dbReference>
<feature type="transmembrane region" description="Helical" evidence="1">
    <location>
        <begin position="6"/>
        <end position="29"/>
    </location>
</feature>
<dbReference type="RefSeq" id="WP_183383244.1">
    <property type="nucleotide sequence ID" value="NZ_JACHXR010000003.1"/>
</dbReference>
<feature type="domain" description="HD-GYP" evidence="3">
    <location>
        <begin position="734"/>
        <end position="937"/>
    </location>
</feature>
<evidence type="ECO:0000259" key="2">
    <source>
        <dbReference type="PROSITE" id="PS50885"/>
    </source>
</evidence>
<name>A0A7W5HL41_9GAMM</name>
<dbReference type="GO" id="GO:0007165">
    <property type="term" value="P:signal transduction"/>
    <property type="evidence" value="ECO:0007669"/>
    <property type="project" value="InterPro"/>
</dbReference>
<keyword evidence="1" id="KW-0812">Transmembrane</keyword>
<dbReference type="SUPFAM" id="SSF109604">
    <property type="entry name" value="HD-domain/PDEase-like"/>
    <property type="match status" value="2"/>
</dbReference>
<evidence type="ECO:0000313" key="4">
    <source>
        <dbReference type="EMBL" id="MBB3230754.1"/>
    </source>
</evidence>
<dbReference type="GO" id="GO:0008081">
    <property type="term" value="F:phosphoric diester hydrolase activity"/>
    <property type="evidence" value="ECO:0007669"/>
    <property type="project" value="UniProtKB-ARBA"/>
</dbReference>
<gene>
    <name evidence="4" type="ORF">FHR97_001603</name>
</gene>
<dbReference type="CDD" id="cd00077">
    <property type="entry name" value="HDc"/>
    <property type="match status" value="1"/>
</dbReference>
<dbReference type="InterPro" id="IPR029016">
    <property type="entry name" value="GAF-like_dom_sf"/>
</dbReference>
<dbReference type="Pfam" id="PF13487">
    <property type="entry name" value="HD_5"/>
    <property type="match status" value="1"/>
</dbReference>
<dbReference type="AlphaFoldDB" id="A0A7W5HL41"/>
<feature type="domain" description="HAMP" evidence="2">
    <location>
        <begin position="365"/>
        <end position="418"/>
    </location>
</feature>
<evidence type="ECO:0000256" key="1">
    <source>
        <dbReference type="SAM" id="Phobius"/>
    </source>
</evidence>
<proteinExistence type="predicted"/>
<organism evidence="4 5">
    <name type="scientific">Halomonas stenophila</name>
    <dbReference type="NCBI Taxonomy" id="795312"/>
    <lineage>
        <taxon>Bacteria</taxon>
        <taxon>Pseudomonadati</taxon>
        <taxon>Pseudomonadota</taxon>
        <taxon>Gammaproteobacteria</taxon>
        <taxon>Oceanospirillales</taxon>
        <taxon>Halomonadaceae</taxon>
        <taxon>Halomonas</taxon>
    </lineage>
</organism>
<evidence type="ECO:0000259" key="3">
    <source>
        <dbReference type="PROSITE" id="PS51832"/>
    </source>
</evidence>
<dbReference type="InterPro" id="IPR003660">
    <property type="entry name" value="HAMP_dom"/>
</dbReference>
<keyword evidence="5" id="KW-1185">Reference proteome</keyword>
<sequence length="959" mass="106312">MLRRALSLQTLIALSIVGLMLILAGVLLWHGARGADSVLVSAVRDTGYQLALTTEERSRRLIDPARVVVRLLARDDLASDELLADRLENLPLLAGALETHEVASAVFIGYDSGDFLLLRPVARVAEDRLPQVEGIARAHYLVQTVSRDPGGQRYGEWRLYDEALELLGRRAMPDYDFDPRTRPWYRQAQSSVDEHLTAPYVFSTTREIGITLSKRSADGRAVVGLDASLADLGAEIASLRLTPGTRLAVVSRRDRVLAHPEVQRLLVDTPAGPRLAQLGELEDPVLSRLDALGRQEEAVRFRVAGEAWFGMRLPFQAMGATQAHLLLAVPEREMLAGTRRLHWQRSLVAGGLVLALLPLGIWVGHRLGEPLYSLAEQVRALAGFDFAGYRGTASPVREVQQLSQALEGMAGSIADFQRMTRTLSSEPHLETMLAGVLDDLLRITDSRHGAIYLVDEADASRFACVAEAGSGDEDARLPGHLVLPTVTQEGLAALSGRLETRGYLVQPLCNRSGHRLGLLLLALRGEPDAGDDLPWRRFVEEISGAAAVAIEMRRLLEGEKRLLDAIVELIAAATDAKSPHTGGHCSRVPQLAEMLLQGAERDRSGPFAGEMVDEERRTAFHLAAWLHDCGKLTTPDDVMEKATKLETRYNRIHEIRTRFEVLWRDAEVAYWQGRAEGGEAGALGETRARRQAELQAAWRLVAGVNQGGERLDEARARRLDDIAEWRWWRHFDDRLGVSEDEARRLAREPEVALPAAEPLLADRPRHLVDWAVKPPPVAPEDPDNRWGFDMRPPGVAGHQGELYNLRVVRGTLNDVERFRIQEHIVQTIIMLESLPWPAHLRQVPAIAGNHHERMDGQGYPRRLVLAEASLEERIMAVADVFEALTAVDRPYKPGMTLSQSLSILAGMVRDGHLDPEVFQLLLDSGVWRDYAARFLAAEQIDRVDIDDIKAQAGLVRPVS</sequence>
<dbReference type="SUPFAM" id="SSF103190">
    <property type="entry name" value="Sensory domain-like"/>
    <property type="match status" value="1"/>
</dbReference>
<dbReference type="Gene3D" id="3.30.450.20">
    <property type="entry name" value="PAS domain"/>
    <property type="match status" value="1"/>
</dbReference>
<protein>
    <submittedName>
        <fullName evidence="4">HD-GYP domain-containing protein (C-di-GMP phosphodiesterase class II)</fullName>
    </submittedName>
</protein>
<comment type="caution">
    <text evidence="4">The sequence shown here is derived from an EMBL/GenBank/DDBJ whole genome shotgun (WGS) entry which is preliminary data.</text>
</comment>
<dbReference type="InterPro" id="IPR029151">
    <property type="entry name" value="Sensor-like_sf"/>
</dbReference>
<dbReference type="PROSITE" id="PS50885">
    <property type="entry name" value="HAMP"/>
    <property type="match status" value="1"/>
</dbReference>
<dbReference type="EMBL" id="JACHXR010000003">
    <property type="protein sequence ID" value="MBB3230754.1"/>
    <property type="molecule type" value="Genomic_DNA"/>
</dbReference>
<dbReference type="InterPro" id="IPR003607">
    <property type="entry name" value="HD/PDEase_dom"/>
</dbReference>
<reference evidence="4 5" key="1">
    <citation type="submission" date="2020-08" db="EMBL/GenBank/DDBJ databases">
        <title>Genomic Encyclopedia of Type Strains, Phase III (KMG-III): the genomes of soil and plant-associated and newly described type strains.</title>
        <authorList>
            <person name="Whitman W."/>
        </authorList>
    </citation>
    <scope>NUCLEOTIDE SEQUENCE [LARGE SCALE GENOMIC DNA]</scope>
    <source>
        <strain evidence="4 5">CECT 7744</strain>
    </source>
</reference>
<dbReference type="InterPro" id="IPR037522">
    <property type="entry name" value="HD_GYP_dom"/>
</dbReference>